<dbReference type="EMBL" id="ML986626">
    <property type="protein sequence ID" value="KAF2263446.1"/>
    <property type="molecule type" value="Genomic_DNA"/>
</dbReference>
<feature type="compositionally biased region" description="Polar residues" evidence="1">
    <location>
        <begin position="74"/>
        <end position="93"/>
    </location>
</feature>
<evidence type="ECO:0000313" key="2">
    <source>
        <dbReference type="EMBL" id="KAF2263446.1"/>
    </source>
</evidence>
<feature type="region of interest" description="Disordered" evidence="1">
    <location>
        <begin position="55"/>
        <end position="101"/>
    </location>
</feature>
<name>A0A9P4K7E3_9PLEO</name>
<dbReference type="AlphaFoldDB" id="A0A9P4K7E3"/>
<dbReference type="Proteomes" id="UP000800093">
    <property type="component" value="Unassembled WGS sequence"/>
</dbReference>
<reference evidence="3" key="1">
    <citation type="journal article" date="2020" name="Stud. Mycol.">
        <title>101 Dothideomycetes genomes: A test case for predicting lifestyles and emergence of pathogens.</title>
        <authorList>
            <person name="Haridas S."/>
            <person name="Albert R."/>
            <person name="Binder M."/>
            <person name="Bloem J."/>
            <person name="LaButti K."/>
            <person name="Salamov A."/>
            <person name="Andreopoulos B."/>
            <person name="Baker S."/>
            <person name="Barry K."/>
            <person name="Bills G."/>
            <person name="Bluhm B."/>
            <person name="Cannon C."/>
            <person name="Castanera R."/>
            <person name="Culley D."/>
            <person name="Daum C."/>
            <person name="Ezra D."/>
            <person name="Gonzalez J."/>
            <person name="Henrissat B."/>
            <person name="Kuo A."/>
            <person name="Liang C."/>
            <person name="Lipzen A."/>
            <person name="Lutzoni F."/>
            <person name="Magnuson J."/>
            <person name="Mondo S."/>
            <person name="Nolan M."/>
            <person name="Ohm R."/>
            <person name="Pangilinan J."/>
            <person name="Park H.-J."/>
            <person name="Ramirez L."/>
            <person name="Alfaro M."/>
            <person name="Sun H."/>
            <person name="Tritt A."/>
            <person name="Yoshinaga Y."/>
            <person name="Zwiers L.-H."/>
            <person name="Turgeon B."/>
            <person name="Goodwin S."/>
            <person name="Spatafora J."/>
            <person name="Crous P."/>
            <person name="Grigoriev I."/>
        </authorList>
    </citation>
    <scope>NUCLEOTIDE SEQUENCE [LARGE SCALE GENOMIC DNA]</scope>
    <source>
        <strain evidence="3">CBS 304.66</strain>
    </source>
</reference>
<sequence>MDWSPARVVVLAKRREAPAAASHSGSRLHQLALLPPDCWNTSTTFSSSATRDFRFDSPVSVNKDPPPLKALSPSRPSRSGTSCPNSDQRGQSTRLERPRPGLPSLHFADLACREYCRSKPLSCALSSLPSRSYPPHGVRTDAESCVTSRLTCTVHNSFSLTSVRIPPASLSTVPDRPIDSSILPQRDQYACLIERPNRRQRRAKARQAYRHTSDDDDDDDNGNNDNSPS</sequence>
<evidence type="ECO:0000256" key="1">
    <source>
        <dbReference type="SAM" id="MobiDB-lite"/>
    </source>
</evidence>
<organism evidence="2 3">
    <name type="scientific">Lojkania enalia</name>
    <dbReference type="NCBI Taxonomy" id="147567"/>
    <lineage>
        <taxon>Eukaryota</taxon>
        <taxon>Fungi</taxon>
        <taxon>Dikarya</taxon>
        <taxon>Ascomycota</taxon>
        <taxon>Pezizomycotina</taxon>
        <taxon>Dothideomycetes</taxon>
        <taxon>Pleosporomycetidae</taxon>
        <taxon>Pleosporales</taxon>
        <taxon>Pleosporales incertae sedis</taxon>
        <taxon>Lojkania</taxon>
    </lineage>
</organism>
<feature type="region of interest" description="Disordered" evidence="1">
    <location>
        <begin position="189"/>
        <end position="229"/>
    </location>
</feature>
<keyword evidence="3" id="KW-1185">Reference proteome</keyword>
<proteinExistence type="predicted"/>
<comment type="caution">
    <text evidence="2">The sequence shown here is derived from an EMBL/GenBank/DDBJ whole genome shotgun (WGS) entry which is preliminary data.</text>
</comment>
<evidence type="ECO:0000313" key="3">
    <source>
        <dbReference type="Proteomes" id="UP000800093"/>
    </source>
</evidence>
<feature type="compositionally biased region" description="Basic residues" evidence="1">
    <location>
        <begin position="198"/>
        <end position="209"/>
    </location>
</feature>
<accession>A0A9P4K7E3</accession>
<protein>
    <submittedName>
        <fullName evidence="2">Uncharacterized protein</fullName>
    </submittedName>
</protein>
<gene>
    <name evidence="2" type="ORF">CC78DRAFT_581536</name>
</gene>